<evidence type="ECO:0000313" key="1">
    <source>
        <dbReference type="EMBL" id="CRK95278.1"/>
    </source>
</evidence>
<name>A0A1J1I8K4_9DIPT</name>
<keyword evidence="2" id="KW-1185">Reference proteome</keyword>
<organism evidence="1 2">
    <name type="scientific">Clunio marinus</name>
    <dbReference type="NCBI Taxonomy" id="568069"/>
    <lineage>
        <taxon>Eukaryota</taxon>
        <taxon>Metazoa</taxon>
        <taxon>Ecdysozoa</taxon>
        <taxon>Arthropoda</taxon>
        <taxon>Hexapoda</taxon>
        <taxon>Insecta</taxon>
        <taxon>Pterygota</taxon>
        <taxon>Neoptera</taxon>
        <taxon>Endopterygota</taxon>
        <taxon>Diptera</taxon>
        <taxon>Nematocera</taxon>
        <taxon>Chironomoidea</taxon>
        <taxon>Chironomidae</taxon>
        <taxon>Clunio</taxon>
    </lineage>
</organism>
<evidence type="ECO:0000313" key="2">
    <source>
        <dbReference type="Proteomes" id="UP000183832"/>
    </source>
</evidence>
<sequence length="95" mass="11119">MTYKECLKTHSKLFPTISCHVLIEEEEIEKSVALQSNKTSPISFPFFHPFFPLCLEGVRLRNVRFIKSQWTIWLRRKGSPALKSFARPQIQEAQP</sequence>
<gene>
    <name evidence="1" type="ORF">CLUMA_CG008744</name>
</gene>
<dbReference type="EMBL" id="CVRI01000041">
    <property type="protein sequence ID" value="CRK95278.1"/>
    <property type="molecule type" value="Genomic_DNA"/>
</dbReference>
<dbReference type="Proteomes" id="UP000183832">
    <property type="component" value="Unassembled WGS sequence"/>
</dbReference>
<accession>A0A1J1I8K4</accession>
<dbReference type="AlphaFoldDB" id="A0A1J1I8K4"/>
<proteinExistence type="predicted"/>
<reference evidence="1 2" key="1">
    <citation type="submission" date="2015-04" db="EMBL/GenBank/DDBJ databases">
        <authorList>
            <person name="Syromyatnikov M.Y."/>
            <person name="Popov V.N."/>
        </authorList>
    </citation>
    <scope>NUCLEOTIDE SEQUENCE [LARGE SCALE GENOMIC DNA]</scope>
</reference>
<protein>
    <submittedName>
        <fullName evidence="1">CLUMA_CG008744, isoform A</fullName>
    </submittedName>
</protein>